<organism evidence="2 3">
    <name type="scientific">Planosporangium flavigriseum</name>
    <dbReference type="NCBI Taxonomy" id="373681"/>
    <lineage>
        <taxon>Bacteria</taxon>
        <taxon>Bacillati</taxon>
        <taxon>Actinomycetota</taxon>
        <taxon>Actinomycetes</taxon>
        <taxon>Micromonosporales</taxon>
        <taxon>Micromonosporaceae</taxon>
        <taxon>Planosporangium</taxon>
    </lineage>
</organism>
<evidence type="ECO:0000313" key="2">
    <source>
        <dbReference type="EMBL" id="GIG73406.1"/>
    </source>
</evidence>
<comment type="caution">
    <text evidence="2">The sequence shown here is derived from an EMBL/GenBank/DDBJ whole genome shotgun (WGS) entry which is preliminary data.</text>
</comment>
<feature type="region of interest" description="Disordered" evidence="1">
    <location>
        <begin position="1"/>
        <end position="50"/>
    </location>
</feature>
<reference evidence="2" key="1">
    <citation type="submission" date="2021-01" db="EMBL/GenBank/DDBJ databases">
        <title>Whole genome shotgun sequence of Planosporangium flavigriseum NBRC 105377.</title>
        <authorList>
            <person name="Komaki H."/>
            <person name="Tamura T."/>
        </authorList>
    </citation>
    <scope>NUCLEOTIDE SEQUENCE</scope>
    <source>
        <strain evidence="2">NBRC 105377</strain>
    </source>
</reference>
<proteinExistence type="predicted"/>
<evidence type="ECO:0000256" key="1">
    <source>
        <dbReference type="SAM" id="MobiDB-lite"/>
    </source>
</evidence>
<keyword evidence="3" id="KW-1185">Reference proteome</keyword>
<name>A0A8J3PMY6_9ACTN</name>
<dbReference type="AlphaFoldDB" id="A0A8J3PMY6"/>
<feature type="compositionally biased region" description="Low complexity" evidence="1">
    <location>
        <begin position="27"/>
        <end position="50"/>
    </location>
</feature>
<dbReference type="Proteomes" id="UP000653674">
    <property type="component" value="Unassembled WGS sequence"/>
</dbReference>
<dbReference type="EMBL" id="BONU01000009">
    <property type="protein sequence ID" value="GIG73406.1"/>
    <property type="molecule type" value="Genomic_DNA"/>
</dbReference>
<sequence length="88" mass="8385">MSPSGRSEESASIAGIDIRTGTDRGSTGPEGDAAAGGPAAASGAVGGATQVGADESGAISIPANGPTVSSAVKAMNRLNTALQTSRRT</sequence>
<gene>
    <name evidence="2" type="ORF">Pfl04_18100</name>
</gene>
<evidence type="ECO:0000313" key="3">
    <source>
        <dbReference type="Proteomes" id="UP000653674"/>
    </source>
</evidence>
<accession>A0A8J3PMY6</accession>
<protein>
    <submittedName>
        <fullName evidence="2">Uncharacterized protein</fullName>
    </submittedName>
</protein>